<gene>
    <name evidence="8" type="ORF">KCMC57_61210</name>
</gene>
<feature type="domain" description="GH18" evidence="7">
    <location>
        <begin position="259"/>
        <end position="565"/>
    </location>
</feature>
<dbReference type="InterPro" id="IPR001223">
    <property type="entry name" value="Glyco_hydro18_cat"/>
</dbReference>
<dbReference type="PROSITE" id="PS01095">
    <property type="entry name" value="GH18_1"/>
    <property type="match status" value="1"/>
</dbReference>
<dbReference type="EMBL" id="AP035881">
    <property type="protein sequence ID" value="BFP49753.1"/>
    <property type="molecule type" value="Genomic_DNA"/>
</dbReference>
<dbReference type="GO" id="GO:0008843">
    <property type="term" value="F:endochitinase activity"/>
    <property type="evidence" value="ECO:0007669"/>
    <property type="project" value="UniProtKB-EC"/>
</dbReference>
<evidence type="ECO:0000259" key="7">
    <source>
        <dbReference type="PROSITE" id="PS51910"/>
    </source>
</evidence>
<dbReference type="GO" id="GO:0005975">
    <property type="term" value="P:carbohydrate metabolic process"/>
    <property type="evidence" value="ECO:0007669"/>
    <property type="project" value="InterPro"/>
</dbReference>
<organism evidence="8">
    <name type="scientific">Kitasatospora sp. CMC57</name>
    <dbReference type="NCBI Taxonomy" id="3231513"/>
    <lineage>
        <taxon>Bacteria</taxon>
        <taxon>Bacillati</taxon>
        <taxon>Actinomycetota</taxon>
        <taxon>Actinomycetes</taxon>
        <taxon>Kitasatosporales</taxon>
        <taxon>Streptomycetaceae</taxon>
        <taxon>Kitasatospora</taxon>
    </lineage>
</organism>
<dbReference type="AlphaFoldDB" id="A0AB33K3G7"/>
<comment type="similarity">
    <text evidence="5">Belongs to the glycosyl hydrolase 18 family.</text>
</comment>
<reference evidence="8" key="1">
    <citation type="submission" date="2024-07" db="EMBL/GenBank/DDBJ databases">
        <title>Complete genome sequences of cellulolytic bacteria, Kitasatospora sp. CMC57 and Streptomyces sp. CMC78, isolated from Japanese agricultural soil.</title>
        <authorList>
            <person name="Hashimoto T."/>
            <person name="Ito M."/>
            <person name="Iwamoto M."/>
            <person name="Fukahori D."/>
            <person name="Shoda T."/>
            <person name="Sakoda M."/>
            <person name="Morohoshi T."/>
            <person name="Mitsuboshi M."/>
            <person name="Nishizawa T."/>
        </authorList>
    </citation>
    <scope>NUCLEOTIDE SEQUENCE</scope>
    <source>
        <strain evidence="8">CMC57</strain>
    </source>
</reference>
<dbReference type="InterPro" id="IPR003305">
    <property type="entry name" value="CenC_carb-bd"/>
</dbReference>
<dbReference type="Pfam" id="PF00704">
    <property type="entry name" value="Glyco_hydro_18"/>
    <property type="match status" value="1"/>
</dbReference>
<feature type="compositionally biased region" description="Pro residues" evidence="6">
    <location>
        <begin position="212"/>
        <end position="238"/>
    </location>
</feature>
<accession>A0AB33K3G7</accession>
<dbReference type="CDD" id="cd02871">
    <property type="entry name" value="GH18_chitinase_D-like"/>
    <property type="match status" value="1"/>
</dbReference>
<dbReference type="PANTHER" id="PTHR45708:SF49">
    <property type="entry name" value="ENDOCHITINASE"/>
    <property type="match status" value="1"/>
</dbReference>
<dbReference type="SUPFAM" id="SSF49785">
    <property type="entry name" value="Galactose-binding domain-like"/>
    <property type="match status" value="1"/>
</dbReference>
<evidence type="ECO:0000313" key="8">
    <source>
        <dbReference type="EMBL" id="BFP49753.1"/>
    </source>
</evidence>
<dbReference type="InterPro" id="IPR011583">
    <property type="entry name" value="Chitinase_II/V-like_cat"/>
</dbReference>
<dbReference type="EC" id="3.2.1.14" evidence="1"/>
<evidence type="ECO:0000256" key="1">
    <source>
        <dbReference type="ARBA" id="ARBA00012729"/>
    </source>
</evidence>
<feature type="region of interest" description="Disordered" evidence="6">
    <location>
        <begin position="200"/>
        <end position="258"/>
    </location>
</feature>
<dbReference type="Gene3D" id="2.60.120.260">
    <property type="entry name" value="Galactose-binding domain-like"/>
    <property type="match status" value="1"/>
</dbReference>
<dbReference type="InterPro" id="IPR001579">
    <property type="entry name" value="Glyco_hydro_18_chit_AS"/>
</dbReference>
<proteinExistence type="inferred from homology"/>
<dbReference type="PROSITE" id="PS51910">
    <property type="entry name" value="GH18_2"/>
    <property type="match status" value="1"/>
</dbReference>
<name>A0AB33K3G7_9ACTN</name>
<sequence length="565" mass="57888">MFRRRSRTPRPSDEVRPGQATVHRAVRLNPAGRAGHGSTVLRRSLAGVSAAAVLGAGLAVADAVTAGAATPNLVANPGFENGLSGWTCTGGSGTAVSSPVHSGASALRAMPTGQDSAQCTQTVGVQPNSQYTLSAYVLGSYVYLGATGTGLTGTTSTWTPSSPSYGQLNVAFTTGPSTTSVTVYLHGWYGQPAYLADDVSLAGPGGSSPSPTVSPSPSTSPTPSPSPTPTTSPTPTASPTPTSSPSGDTCATKPRPSGKVLQGYWENWDGAANGVHPGLGWVPITDSRIAAHGYNVINAAFPVILSDGTVLWQDGMDAGVKVSTPAEMCQAKAAGATILMSIGGAAAGIDLSSSTVADRFVATVVPILKKYNFDGIDIDIETGLSGSGSITTLSASQANLIRIIDGVLAQMPAGFGLTMAPETAYVTGGSVTYGSIWGSYLPIIKKYVDNGRLWWLNMQYYNGSMYGCSGDSYQAGTVQGFTAQTTCLNNGLVIQGTTVKVPYDRQVPGLPAQPGAGGGYMTPSLVGQSWNAYGGALKGLMTWSINWDGSKGWTFGDNVKSLEGR</sequence>
<evidence type="ECO:0000256" key="3">
    <source>
        <dbReference type="ARBA" id="ARBA00023295"/>
    </source>
</evidence>
<dbReference type="SUPFAM" id="SSF51445">
    <property type="entry name" value="(Trans)glycosidases"/>
    <property type="match status" value="1"/>
</dbReference>
<keyword evidence="3 4" id="KW-0326">Glycosidase</keyword>
<dbReference type="InterPro" id="IPR008979">
    <property type="entry name" value="Galactose-bd-like_sf"/>
</dbReference>
<dbReference type="InterPro" id="IPR050542">
    <property type="entry name" value="Glycosyl_Hydrlase18_Chitinase"/>
</dbReference>
<evidence type="ECO:0000256" key="5">
    <source>
        <dbReference type="RuleBase" id="RU004453"/>
    </source>
</evidence>
<dbReference type="GO" id="GO:0008061">
    <property type="term" value="F:chitin binding"/>
    <property type="evidence" value="ECO:0007669"/>
    <property type="project" value="InterPro"/>
</dbReference>
<feature type="region of interest" description="Disordered" evidence="6">
    <location>
        <begin position="1"/>
        <end position="20"/>
    </location>
</feature>
<dbReference type="Gene3D" id="3.20.20.80">
    <property type="entry name" value="Glycosidases"/>
    <property type="match status" value="1"/>
</dbReference>
<protein>
    <recommendedName>
        <fullName evidence="1">chitinase</fullName>
        <ecNumber evidence="1">3.2.1.14</ecNumber>
    </recommendedName>
</protein>
<evidence type="ECO:0000256" key="6">
    <source>
        <dbReference type="SAM" id="MobiDB-lite"/>
    </source>
</evidence>
<dbReference type="Pfam" id="PF02018">
    <property type="entry name" value="CBM_4_9"/>
    <property type="match status" value="1"/>
</dbReference>
<dbReference type="SMART" id="SM00636">
    <property type="entry name" value="Glyco_18"/>
    <property type="match status" value="1"/>
</dbReference>
<evidence type="ECO:0000256" key="2">
    <source>
        <dbReference type="ARBA" id="ARBA00022801"/>
    </source>
</evidence>
<dbReference type="InterPro" id="IPR017853">
    <property type="entry name" value="GH"/>
</dbReference>
<dbReference type="PANTHER" id="PTHR45708">
    <property type="entry name" value="ENDOCHITINASE"/>
    <property type="match status" value="1"/>
</dbReference>
<keyword evidence="2 4" id="KW-0378">Hydrolase</keyword>
<evidence type="ECO:0000256" key="4">
    <source>
        <dbReference type="RuleBase" id="RU000489"/>
    </source>
</evidence>